<dbReference type="Proteomes" id="UP000799767">
    <property type="component" value="Unassembled WGS sequence"/>
</dbReference>
<evidence type="ECO:0000313" key="3">
    <source>
        <dbReference type="Proteomes" id="UP000799767"/>
    </source>
</evidence>
<accession>A0A6A6PND8</accession>
<dbReference type="AlphaFoldDB" id="A0A6A6PND8"/>
<reference evidence="2" key="1">
    <citation type="journal article" date="2020" name="Stud. Mycol.">
        <title>101 Dothideomycetes genomes: a test case for predicting lifestyles and emergence of pathogens.</title>
        <authorList>
            <person name="Haridas S."/>
            <person name="Albert R."/>
            <person name="Binder M."/>
            <person name="Bloem J."/>
            <person name="Labutti K."/>
            <person name="Salamov A."/>
            <person name="Andreopoulos B."/>
            <person name="Baker S."/>
            <person name="Barry K."/>
            <person name="Bills G."/>
            <person name="Bluhm B."/>
            <person name="Cannon C."/>
            <person name="Castanera R."/>
            <person name="Culley D."/>
            <person name="Daum C."/>
            <person name="Ezra D."/>
            <person name="Gonzalez J."/>
            <person name="Henrissat B."/>
            <person name="Kuo A."/>
            <person name="Liang C."/>
            <person name="Lipzen A."/>
            <person name="Lutzoni F."/>
            <person name="Magnuson J."/>
            <person name="Mondo S."/>
            <person name="Nolan M."/>
            <person name="Ohm R."/>
            <person name="Pangilinan J."/>
            <person name="Park H.-J."/>
            <person name="Ramirez L."/>
            <person name="Alfaro M."/>
            <person name="Sun H."/>
            <person name="Tritt A."/>
            <person name="Yoshinaga Y."/>
            <person name="Zwiers L.-H."/>
            <person name="Turgeon B."/>
            <person name="Goodwin S."/>
            <person name="Spatafora J."/>
            <person name="Crous P."/>
            <person name="Grigoriev I."/>
        </authorList>
    </citation>
    <scope>NUCLEOTIDE SEQUENCE</scope>
    <source>
        <strain evidence="2">CBS 113389</strain>
    </source>
</reference>
<keyword evidence="3" id="KW-1185">Reference proteome</keyword>
<feature type="compositionally biased region" description="Polar residues" evidence="1">
    <location>
        <begin position="1"/>
        <end position="30"/>
    </location>
</feature>
<dbReference type="EMBL" id="MU001638">
    <property type="protein sequence ID" value="KAF2481211.1"/>
    <property type="molecule type" value="Genomic_DNA"/>
</dbReference>
<sequence length="55" mass="6374">MPPSARQTPSPTTLQQVHSPATEQATTFSRSRQRQQHCPSIRPPNRRENQHKQEQ</sequence>
<name>A0A6A6PND8_9PEZI</name>
<feature type="region of interest" description="Disordered" evidence="1">
    <location>
        <begin position="1"/>
        <end position="55"/>
    </location>
</feature>
<dbReference type="RefSeq" id="XP_033587781.1">
    <property type="nucleotide sequence ID" value="XM_033734144.1"/>
</dbReference>
<dbReference type="GeneID" id="54475146"/>
<evidence type="ECO:0000313" key="2">
    <source>
        <dbReference type="EMBL" id="KAF2481211.1"/>
    </source>
</evidence>
<proteinExistence type="predicted"/>
<evidence type="ECO:0000256" key="1">
    <source>
        <dbReference type="SAM" id="MobiDB-lite"/>
    </source>
</evidence>
<gene>
    <name evidence="2" type="ORF">BDY17DRAFT_300887</name>
</gene>
<protein>
    <submittedName>
        <fullName evidence="2">Uncharacterized protein</fullName>
    </submittedName>
</protein>
<organism evidence="2 3">
    <name type="scientific">Neohortaea acidophila</name>
    <dbReference type="NCBI Taxonomy" id="245834"/>
    <lineage>
        <taxon>Eukaryota</taxon>
        <taxon>Fungi</taxon>
        <taxon>Dikarya</taxon>
        <taxon>Ascomycota</taxon>
        <taxon>Pezizomycotina</taxon>
        <taxon>Dothideomycetes</taxon>
        <taxon>Dothideomycetidae</taxon>
        <taxon>Mycosphaerellales</taxon>
        <taxon>Teratosphaeriaceae</taxon>
        <taxon>Neohortaea</taxon>
    </lineage>
</organism>
<feature type="compositionally biased region" description="Basic and acidic residues" evidence="1">
    <location>
        <begin position="45"/>
        <end position="55"/>
    </location>
</feature>